<evidence type="ECO:0000256" key="5">
    <source>
        <dbReference type="ARBA" id="ARBA00023136"/>
    </source>
</evidence>
<evidence type="ECO:0000256" key="6">
    <source>
        <dbReference type="SAM" id="Phobius"/>
    </source>
</evidence>
<organism evidence="9 10">
    <name type="scientific">Segetibacter aerophilus</name>
    <dbReference type="NCBI Taxonomy" id="670293"/>
    <lineage>
        <taxon>Bacteria</taxon>
        <taxon>Pseudomonadati</taxon>
        <taxon>Bacteroidota</taxon>
        <taxon>Chitinophagia</taxon>
        <taxon>Chitinophagales</taxon>
        <taxon>Chitinophagaceae</taxon>
        <taxon>Segetibacter</taxon>
    </lineage>
</organism>
<feature type="transmembrane region" description="Helical" evidence="6">
    <location>
        <begin position="294"/>
        <end position="315"/>
    </location>
</feature>
<dbReference type="PANTHER" id="PTHR30572">
    <property type="entry name" value="MEMBRANE COMPONENT OF TRANSPORTER-RELATED"/>
    <property type="match status" value="1"/>
</dbReference>
<dbReference type="EMBL" id="BJYT01000005">
    <property type="protein sequence ID" value="GEO09225.1"/>
    <property type="molecule type" value="Genomic_DNA"/>
</dbReference>
<feature type="transmembrane region" description="Helical" evidence="6">
    <location>
        <begin position="739"/>
        <end position="756"/>
    </location>
</feature>
<feature type="domain" description="MacB-like periplasmic core" evidence="8">
    <location>
        <begin position="20"/>
        <end position="242"/>
    </location>
</feature>
<evidence type="ECO:0000313" key="9">
    <source>
        <dbReference type="EMBL" id="GEO09225.1"/>
    </source>
</evidence>
<comment type="caution">
    <text evidence="9">The sequence shown here is derived from an EMBL/GenBank/DDBJ whole genome shotgun (WGS) entry which is preliminary data.</text>
</comment>
<feature type="domain" description="MacB-like periplasmic core" evidence="8">
    <location>
        <begin position="444"/>
        <end position="649"/>
    </location>
</feature>
<evidence type="ECO:0000259" key="8">
    <source>
        <dbReference type="Pfam" id="PF12704"/>
    </source>
</evidence>
<dbReference type="Pfam" id="PF12704">
    <property type="entry name" value="MacB_PCD"/>
    <property type="match status" value="2"/>
</dbReference>
<dbReference type="InterPro" id="IPR025857">
    <property type="entry name" value="MacB_PCD"/>
</dbReference>
<dbReference type="OrthoDB" id="5933722at2"/>
<feature type="domain" description="ABC3 transporter permease C-terminal" evidence="7">
    <location>
        <begin position="687"/>
        <end position="797"/>
    </location>
</feature>
<dbReference type="PROSITE" id="PS51257">
    <property type="entry name" value="PROKAR_LIPOPROTEIN"/>
    <property type="match status" value="1"/>
</dbReference>
<feature type="transmembrane region" description="Helical" evidence="6">
    <location>
        <begin position="344"/>
        <end position="366"/>
    </location>
</feature>
<name>A0A512BBG8_9BACT</name>
<dbReference type="Proteomes" id="UP000321513">
    <property type="component" value="Unassembled WGS sequence"/>
</dbReference>
<evidence type="ECO:0000256" key="3">
    <source>
        <dbReference type="ARBA" id="ARBA00022692"/>
    </source>
</evidence>
<keyword evidence="3 6" id="KW-0812">Transmembrane</keyword>
<dbReference type="GO" id="GO:0022857">
    <property type="term" value="F:transmembrane transporter activity"/>
    <property type="evidence" value="ECO:0007669"/>
    <property type="project" value="TreeGrafter"/>
</dbReference>
<feature type="transmembrane region" description="Helical" evidence="6">
    <location>
        <begin position="768"/>
        <end position="788"/>
    </location>
</feature>
<dbReference type="GO" id="GO:0005886">
    <property type="term" value="C:plasma membrane"/>
    <property type="evidence" value="ECO:0007669"/>
    <property type="project" value="UniProtKB-SubCell"/>
</dbReference>
<keyword evidence="4 6" id="KW-1133">Transmembrane helix</keyword>
<keyword evidence="5 6" id="KW-0472">Membrane</keyword>
<feature type="transmembrane region" description="Helical" evidence="6">
    <location>
        <begin position="21"/>
        <end position="42"/>
    </location>
</feature>
<dbReference type="InterPro" id="IPR050250">
    <property type="entry name" value="Macrolide_Exporter_MacB"/>
</dbReference>
<evidence type="ECO:0000313" key="10">
    <source>
        <dbReference type="Proteomes" id="UP000321513"/>
    </source>
</evidence>
<gene>
    <name evidence="9" type="ORF">SAE01_17210</name>
</gene>
<evidence type="ECO:0000256" key="1">
    <source>
        <dbReference type="ARBA" id="ARBA00004651"/>
    </source>
</evidence>
<feature type="transmembrane region" description="Helical" evidence="6">
    <location>
        <begin position="386"/>
        <end position="409"/>
    </location>
</feature>
<dbReference type="InterPro" id="IPR003838">
    <property type="entry name" value="ABC3_permease_C"/>
</dbReference>
<feature type="transmembrane region" description="Helical" evidence="6">
    <location>
        <begin position="683"/>
        <end position="709"/>
    </location>
</feature>
<dbReference type="Pfam" id="PF02687">
    <property type="entry name" value="FtsX"/>
    <property type="match status" value="2"/>
</dbReference>
<protein>
    <submittedName>
        <fullName evidence="9">ABC transporter permease</fullName>
    </submittedName>
</protein>
<feature type="domain" description="ABC3 transporter permease C-terminal" evidence="7">
    <location>
        <begin position="299"/>
        <end position="414"/>
    </location>
</feature>
<evidence type="ECO:0000256" key="2">
    <source>
        <dbReference type="ARBA" id="ARBA00022475"/>
    </source>
</evidence>
<reference evidence="9 10" key="1">
    <citation type="submission" date="2019-07" db="EMBL/GenBank/DDBJ databases">
        <title>Whole genome shotgun sequence of Segetibacter aerophilus NBRC 106135.</title>
        <authorList>
            <person name="Hosoyama A."/>
            <person name="Uohara A."/>
            <person name="Ohji S."/>
            <person name="Ichikawa N."/>
        </authorList>
    </citation>
    <scope>NUCLEOTIDE SEQUENCE [LARGE SCALE GENOMIC DNA]</scope>
    <source>
        <strain evidence="9 10">NBRC 106135</strain>
    </source>
</reference>
<sequence>MIRNYFKIAFRNLLKHRFISAINLFGLTVGLACCLLILTYILNETSFDKFNAKADRIYRVTRSWFGPTGDVSLNLGAVAPPFGPLLKNDFPDIEKVTVLLPNGTSTFKYGEKVFNENNGVFADQNLFDFFNVKVLRGNPAKALSDPFSVMLTPELAKKYFGNEDPINKVIRLDRQFQFKVTGIFENLPSNSHWHADHLLSFSTLKDTAVYGERNLQTNFGNNSFYTYLLLPKNYNTKSMEAQFPAFIDKVMPMDNNGKQKTSAGTALALQKLTDIHLTSHLDSEIEQNGDIKRVYIFSAIALFILLIACINYMNLSTARSALRAREIGVRKVVGAQKFELIAQFLFESVLLTWVALLLAVLLAQLAMPALDALSGQNLSLGLLLKWQVLVPLTLVPFIVGIVSGLYPALFMSSFKPILVLKGLFKVGAGNISFRKVLVVTQFSISIILIISTAIVFKQLKYMQKKNLGYDKDYVVTMGYNSSLNDSYQSFRNDLLQNPSIKEAARSSRIPSGRLLDSRGAAAPSGDSVMPVTTPIKYLAVDEDFIPAYQIKMAAGRNFSRAHANDTASFILNEAAVAALGIKNHNDIIGRPFKYGNTKGEVIGIMKDIHFESLHQKIVPLIMLHPPQPNYSRLSIKLSGQNLPATVSQIEKTWKKYLPEVPFQYTFLDESFGRLYESELKQGTIFTTFAVIAIFIACLGLFGLSAFAITQRVKEIGIRKVLGASIGSIVTLLSKDFLKLVLIAAVIAFPVAWYAMHNWLQDFAYRINIPWWVFIVAGILAATIAFITISSQAIKAAVSNPVKSLRSE</sequence>
<feature type="transmembrane region" description="Helical" evidence="6">
    <location>
        <begin position="439"/>
        <end position="456"/>
    </location>
</feature>
<keyword evidence="10" id="KW-1185">Reference proteome</keyword>
<keyword evidence="2" id="KW-1003">Cell membrane</keyword>
<dbReference type="AlphaFoldDB" id="A0A512BBG8"/>
<accession>A0A512BBG8</accession>
<proteinExistence type="predicted"/>
<dbReference type="PANTHER" id="PTHR30572:SF18">
    <property type="entry name" value="ABC-TYPE MACROLIDE FAMILY EXPORT SYSTEM PERMEASE COMPONENT 2"/>
    <property type="match status" value="1"/>
</dbReference>
<comment type="subcellular location">
    <subcellularLocation>
        <location evidence="1">Cell membrane</location>
        <topology evidence="1">Multi-pass membrane protein</topology>
    </subcellularLocation>
</comment>
<evidence type="ECO:0000256" key="4">
    <source>
        <dbReference type="ARBA" id="ARBA00022989"/>
    </source>
</evidence>
<evidence type="ECO:0000259" key="7">
    <source>
        <dbReference type="Pfam" id="PF02687"/>
    </source>
</evidence>